<evidence type="ECO:0000256" key="1">
    <source>
        <dbReference type="SAM" id="MobiDB-lite"/>
    </source>
</evidence>
<evidence type="ECO:0000313" key="3">
    <source>
        <dbReference type="Proteomes" id="UP000182658"/>
    </source>
</evidence>
<feature type="region of interest" description="Disordered" evidence="1">
    <location>
        <begin position="77"/>
        <end position="108"/>
    </location>
</feature>
<feature type="region of interest" description="Disordered" evidence="1">
    <location>
        <begin position="16"/>
        <end position="47"/>
    </location>
</feature>
<keyword evidence="3" id="KW-1185">Reference proteome</keyword>
<proteinExistence type="predicted"/>
<dbReference type="Proteomes" id="UP000182658">
    <property type="component" value="Unassembled WGS sequence"/>
</dbReference>
<dbReference type="EMBL" id="KV875094">
    <property type="protein sequence ID" value="OIW33310.1"/>
    <property type="molecule type" value="Genomic_DNA"/>
</dbReference>
<organism evidence="2 3">
    <name type="scientific">Coniochaeta ligniaria NRRL 30616</name>
    <dbReference type="NCBI Taxonomy" id="1408157"/>
    <lineage>
        <taxon>Eukaryota</taxon>
        <taxon>Fungi</taxon>
        <taxon>Dikarya</taxon>
        <taxon>Ascomycota</taxon>
        <taxon>Pezizomycotina</taxon>
        <taxon>Sordariomycetes</taxon>
        <taxon>Sordariomycetidae</taxon>
        <taxon>Coniochaetales</taxon>
        <taxon>Coniochaetaceae</taxon>
        <taxon>Coniochaeta</taxon>
    </lineage>
</organism>
<accession>A0A1J7J0N0</accession>
<gene>
    <name evidence="2" type="ORF">CONLIGDRAFT_168700</name>
</gene>
<evidence type="ECO:0000313" key="2">
    <source>
        <dbReference type="EMBL" id="OIW33310.1"/>
    </source>
</evidence>
<name>A0A1J7J0N0_9PEZI</name>
<reference evidence="2 3" key="1">
    <citation type="submission" date="2016-10" db="EMBL/GenBank/DDBJ databases">
        <title>Draft genome sequence of Coniochaeta ligniaria NRRL30616, a lignocellulolytic fungus for bioabatement of inhibitors in plant biomass hydrolysates.</title>
        <authorList>
            <consortium name="DOE Joint Genome Institute"/>
            <person name="Jimenez D.J."/>
            <person name="Hector R.E."/>
            <person name="Riley R."/>
            <person name="Sun H."/>
            <person name="Grigoriev I.V."/>
            <person name="Van Elsas J.D."/>
            <person name="Nichols N.N."/>
        </authorList>
    </citation>
    <scope>NUCLEOTIDE SEQUENCE [LARGE SCALE GENOMIC DNA]</scope>
    <source>
        <strain evidence="2 3">NRRL 30616</strain>
    </source>
</reference>
<sequence length="158" mass="16888">MRHEAYASLAVGCATSQTRATEVNDESEKRATQCGSETGERPGTDEGYEVVACGTRVLTRVGGSETETRPSRMRGLKAIGGTRDSIDRRKAHAEEQTGRGHKNRPKSLYCQATGKNGRWCRGPGTFQAVGPTRSKGAEETLGFSHFVSCCGPSMACTG</sequence>
<dbReference type="InParanoid" id="A0A1J7J0N0"/>
<dbReference type="AlphaFoldDB" id="A0A1J7J0N0"/>
<protein>
    <submittedName>
        <fullName evidence="2">Uncharacterized protein</fullName>
    </submittedName>
</protein>
<feature type="compositionally biased region" description="Basic and acidic residues" evidence="1">
    <location>
        <begin position="84"/>
        <end position="98"/>
    </location>
</feature>